<reference evidence="2" key="1">
    <citation type="journal article" date="2013" name="Nat. Commun.">
        <title>Whole-genome sequencing of Oryza brachyantha reveals mechanisms underlying Oryza genome evolution.</title>
        <authorList>
            <person name="Chen J."/>
            <person name="Huang Q."/>
            <person name="Gao D."/>
            <person name="Wang J."/>
            <person name="Lang Y."/>
            <person name="Liu T."/>
            <person name="Li B."/>
            <person name="Bai Z."/>
            <person name="Luis Goicoechea J."/>
            <person name="Liang C."/>
            <person name="Chen C."/>
            <person name="Zhang W."/>
            <person name="Sun S."/>
            <person name="Liao Y."/>
            <person name="Zhang X."/>
            <person name="Yang L."/>
            <person name="Song C."/>
            <person name="Wang M."/>
            <person name="Shi J."/>
            <person name="Liu G."/>
            <person name="Liu J."/>
            <person name="Zhou H."/>
            <person name="Zhou W."/>
            <person name="Yu Q."/>
            <person name="An N."/>
            <person name="Chen Y."/>
            <person name="Cai Q."/>
            <person name="Wang B."/>
            <person name="Liu B."/>
            <person name="Min J."/>
            <person name="Huang Y."/>
            <person name="Wu H."/>
            <person name="Li Z."/>
            <person name="Zhang Y."/>
            <person name="Yin Y."/>
            <person name="Song W."/>
            <person name="Jiang J."/>
            <person name="Jackson S.A."/>
            <person name="Wing R.A."/>
            <person name="Wang J."/>
            <person name="Chen M."/>
        </authorList>
    </citation>
    <scope>NUCLEOTIDE SEQUENCE [LARGE SCALE GENOMIC DNA]</scope>
    <source>
        <strain evidence="2">cv. IRGC 101232</strain>
    </source>
</reference>
<sequence length="70" mass="7624">MIPFDTGNEMILTRYQNDTSSVPNLILERGDSDFIEGMECIVVVVVHRRWVLPAVTAVVAVIVIAAAVAP</sequence>
<feature type="transmembrane region" description="Helical" evidence="1">
    <location>
        <begin position="50"/>
        <end position="69"/>
    </location>
</feature>
<evidence type="ECO:0000313" key="2">
    <source>
        <dbReference type="EnsemblPlants" id="OB03G12780.1"/>
    </source>
</evidence>
<dbReference type="AlphaFoldDB" id="J3LJQ2"/>
<protein>
    <submittedName>
        <fullName evidence="2">Uncharacterized protein</fullName>
    </submittedName>
</protein>
<dbReference type="HOGENOM" id="CLU_2761828_0_0_1"/>
<name>J3LJQ2_ORYBR</name>
<dbReference type="Gramene" id="OB03G12780.1">
    <property type="protein sequence ID" value="OB03G12780.1"/>
    <property type="gene ID" value="OB03G12780"/>
</dbReference>
<proteinExistence type="predicted"/>
<evidence type="ECO:0000256" key="1">
    <source>
        <dbReference type="SAM" id="Phobius"/>
    </source>
</evidence>
<keyword evidence="3" id="KW-1185">Reference proteome</keyword>
<keyword evidence="1" id="KW-0472">Membrane</keyword>
<keyword evidence="1" id="KW-1133">Transmembrane helix</keyword>
<evidence type="ECO:0000313" key="3">
    <source>
        <dbReference type="Proteomes" id="UP000006038"/>
    </source>
</evidence>
<dbReference type="EnsemblPlants" id="OB03G12780.1">
    <property type="protein sequence ID" value="OB03G12780.1"/>
    <property type="gene ID" value="OB03G12780"/>
</dbReference>
<accession>J3LJQ2</accession>
<reference evidence="2" key="2">
    <citation type="submission" date="2013-04" db="UniProtKB">
        <authorList>
            <consortium name="EnsemblPlants"/>
        </authorList>
    </citation>
    <scope>IDENTIFICATION</scope>
</reference>
<organism evidence="2">
    <name type="scientific">Oryza brachyantha</name>
    <name type="common">malo sina</name>
    <dbReference type="NCBI Taxonomy" id="4533"/>
    <lineage>
        <taxon>Eukaryota</taxon>
        <taxon>Viridiplantae</taxon>
        <taxon>Streptophyta</taxon>
        <taxon>Embryophyta</taxon>
        <taxon>Tracheophyta</taxon>
        <taxon>Spermatophyta</taxon>
        <taxon>Magnoliopsida</taxon>
        <taxon>Liliopsida</taxon>
        <taxon>Poales</taxon>
        <taxon>Poaceae</taxon>
        <taxon>BOP clade</taxon>
        <taxon>Oryzoideae</taxon>
        <taxon>Oryzeae</taxon>
        <taxon>Oryzinae</taxon>
        <taxon>Oryza</taxon>
    </lineage>
</organism>
<keyword evidence="1" id="KW-0812">Transmembrane</keyword>
<dbReference type="Proteomes" id="UP000006038">
    <property type="component" value="Chromosome 3"/>
</dbReference>